<protein>
    <submittedName>
        <fullName evidence="1">Uncharacterized protein</fullName>
    </submittedName>
</protein>
<organism evidence="1 2">
    <name type="scientific">Irpex rosettiformis</name>
    <dbReference type="NCBI Taxonomy" id="378272"/>
    <lineage>
        <taxon>Eukaryota</taxon>
        <taxon>Fungi</taxon>
        <taxon>Dikarya</taxon>
        <taxon>Basidiomycota</taxon>
        <taxon>Agaricomycotina</taxon>
        <taxon>Agaricomycetes</taxon>
        <taxon>Polyporales</taxon>
        <taxon>Irpicaceae</taxon>
        <taxon>Irpex</taxon>
    </lineage>
</organism>
<proteinExistence type="predicted"/>
<evidence type="ECO:0000313" key="1">
    <source>
        <dbReference type="EMBL" id="KAI0083549.1"/>
    </source>
</evidence>
<dbReference type="Proteomes" id="UP001055072">
    <property type="component" value="Unassembled WGS sequence"/>
</dbReference>
<comment type="caution">
    <text evidence="1">The sequence shown here is derived from an EMBL/GenBank/DDBJ whole genome shotgun (WGS) entry which is preliminary data.</text>
</comment>
<name>A0ACB8TNI7_9APHY</name>
<feature type="non-terminal residue" evidence="1">
    <location>
        <position position="1"/>
    </location>
</feature>
<reference evidence="1" key="1">
    <citation type="journal article" date="2021" name="Environ. Microbiol.">
        <title>Gene family expansions and transcriptome signatures uncover fungal adaptations to wood decay.</title>
        <authorList>
            <person name="Hage H."/>
            <person name="Miyauchi S."/>
            <person name="Viragh M."/>
            <person name="Drula E."/>
            <person name="Min B."/>
            <person name="Chaduli D."/>
            <person name="Navarro D."/>
            <person name="Favel A."/>
            <person name="Norest M."/>
            <person name="Lesage-Meessen L."/>
            <person name="Balint B."/>
            <person name="Merenyi Z."/>
            <person name="de Eugenio L."/>
            <person name="Morin E."/>
            <person name="Martinez A.T."/>
            <person name="Baldrian P."/>
            <person name="Stursova M."/>
            <person name="Martinez M.J."/>
            <person name="Novotny C."/>
            <person name="Magnuson J.K."/>
            <person name="Spatafora J.W."/>
            <person name="Maurice S."/>
            <person name="Pangilinan J."/>
            <person name="Andreopoulos W."/>
            <person name="LaButti K."/>
            <person name="Hundley H."/>
            <person name="Na H."/>
            <person name="Kuo A."/>
            <person name="Barry K."/>
            <person name="Lipzen A."/>
            <person name="Henrissat B."/>
            <person name="Riley R."/>
            <person name="Ahrendt S."/>
            <person name="Nagy L.G."/>
            <person name="Grigoriev I.V."/>
            <person name="Martin F."/>
            <person name="Rosso M.N."/>
        </authorList>
    </citation>
    <scope>NUCLEOTIDE SEQUENCE</scope>
    <source>
        <strain evidence="1">CBS 384.51</strain>
    </source>
</reference>
<keyword evidence="2" id="KW-1185">Reference proteome</keyword>
<accession>A0ACB8TNI7</accession>
<gene>
    <name evidence="1" type="ORF">BDY19DRAFT_977270</name>
</gene>
<sequence length="64" mass="6833">SGSYLSAQPGTSPFTTLPESIGEVDAIHPSSYGRRCTSVTCHLRTHVVGNTVCSLPPLAFERRS</sequence>
<evidence type="ECO:0000313" key="2">
    <source>
        <dbReference type="Proteomes" id="UP001055072"/>
    </source>
</evidence>
<dbReference type="EMBL" id="MU274960">
    <property type="protein sequence ID" value="KAI0083549.1"/>
    <property type="molecule type" value="Genomic_DNA"/>
</dbReference>